<keyword evidence="1" id="KW-0805">Transcription regulation</keyword>
<dbReference type="CDD" id="cd01392">
    <property type="entry name" value="HTH_LacI"/>
    <property type="match status" value="1"/>
</dbReference>
<dbReference type="PANTHER" id="PTHR30146:SF152">
    <property type="entry name" value="TRANSCRIPTIONAL REGULATORY PROTEIN"/>
    <property type="match status" value="1"/>
</dbReference>
<dbReference type="PANTHER" id="PTHR30146">
    <property type="entry name" value="LACI-RELATED TRANSCRIPTIONAL REPRESSOR"/>
    <property type="match status" value="1"/>
</dbReference>
<dbReference type="CDD" id="cd06307">
    <property type="entry name" value="PBP1_sugar_binding"/>
    <property type="match status" value="1"/>
</dbReference>
<dbReference type="PROSITE" id="PS50932">
    <property type="entry name" value="HTH_LACI_2"/>
    <property type="match status" value="1"/>
</dbReference>
<dbReference type="RefSeq" id="WP_349960060.1">
    <property type="nucleotide sequence ID" value="NZ_CP157961.1"/>
</dbReference>
<dbReference type="SMART" id="SM00354">
    <property type="entry name" value="HTH_LACI"/>
    <property type="match status" value="1"/>
</dbReference>
<accession>A0AAU7RZW9</accession>
<dbReference type="GO" id="GO:0000976">
    <property type="term" value="F:transcription cis-regulatory region binding"/>
    <property type="evidence" value="ECO:0007669"/>
    <property type="project" value="TreeGrafter"/>
</dbReference>
<dbReference type="InterPro" id="IPR025997">
    <property type="entry name" value="SBP_2_dom"/>
</dbReference>
<geneLocation type="plasmid" evidence="5">
    <name>unnamed1</name>
</geneLocation>
<evidence type="ECO:0000256" key="1">
    <source>
        <dbReference type="ARBA" id="ARBA00023015"/>
    </source>
</evidence>
<keyword evidence="3" id="KW-0804">Transcription</keyword>
<dbReference type="InterPro" id="IPR028082">
    <property type="entry name" value="Peripla_BP_I"/>
</dbReference>
<sequence>MKRTRIEDIAKEANVSKATVDRVIHKRGFVREETVRKVAEAAHKLAYYASGLIDRQLTAPLARVRFGFLLIKERQEFYQSFSEELIRAALARQDFRGEVTIRYSPSQSPADFAAIMQELATHSDAIACTAVNHSIVNEAVKSLRQNGVPVFALLNDFGHGARQTYIGLDNHKGGCLAAWMIATASRQSGKVAIFLGSNRWQGHELKQAGFRSYLGRLRADLDILEPVINLETRKLTHETSIALLERHPDLRGIYVAGGGMEGAIAALRETRAPGEVALIVNELTSVSRAALSDGYATMVIGTPLEQLCRDTIDLMTQSVLQGHVQIPDTHFLEPQLFLPPSI</sequence>
<gene>
    <name evidence="5" type="ORF">ABM479_27760</name>
</gene>
<dbReference type="Pfam" id="PF13407">
    <property type="entry name" value="Peripla_BP_4"/>
    <property type="match status" value="1"/>
</dbReference>
<reference evidence="5" key="1">
    <citation type="submission" date="2024-06" db="EMBL/GenBank/DDBJ databases">
        <authorList>
            <person name="Li T."/>
            <person name="Gao R."/>
        </authorList>
    </citation>
    <scope>NUCLEOTIDE SEQUENCE</scope>
    <source>
        <strain evidence="5">ZPR3</strain>
        <plasmid evidence="5">unnamed1</plasmid>
    </source>
</reference>
<feature type="domain" description="HTH lacI-type" evidence="4">
    <location>
        <begin position="4"/>
        <end position="47"/>
    </location>
</feature>
<dbReference type="Pfam" id="PF00356">
    <property type="entry name" value="LacI"/>
    <property type="match status" value="1"/>
</dbReference>
<keyword evidence="2 5" id="KW-0238">DNA-binding</keyword>
<organism evidence="5">
    <name type="scientific">Rhizobium sp. ZPR3</name>
    <dbReference type="NCBI Taxonomy" id="3158967"/>
    <lineage>
        <taxon>Bacteria</taxon>
        <taxon>Pseudomonadati</taxon>
        <taxon>Pseudomonadota</taxon>
        <taxon>Alphaproteobacteria</taxon>
        <taxon>Hyphomicrobiales</taxon>
        <taxon>Rhizobiaceae</taxon>
        <taxon>Rhizobium/Agrobacterium group</taxon>
        <taxon>Rhizobium</taxon>
    </lineage>
</organism>
<evidence type="ECO:0000256" key="2">
    <source>
        <dbReference type="ARBA" id="ARBA00023125"/>
    </source>
</evidence>
<dbReference type="PROSITE" id="PS00356">
    <property type="entry name" value="HTH_LACI_1"/>
    <property type="match status" value="1"/>
</dbReference>
<evidence type="ECO:0000259" key="4">
    <source>
        <dbReference type="PROSITE" id="PS50932"/>
    </source>
</evidence>
<dbReference type="SUPFAM" id="SSF53822">
    <property type="entry name" value="Periplasmic binding protein-like I"/>
    <property type="match status" value="1"/>
</dbReference>
<dbReference type="InterPro" id="IPR000843">
    <property type="entry name" value="HTH_LacI"/>
</dbReference>
<dbReference type="Gene3D" id="1.10.260.40">
    <property type="entry name" value="lambda repressor-like DNA-binding domains"/>
    <property type="match status" value="1"/>
</dbReference>
<dbReference type="Gene3D" id="3.40.50.2300">
    <property type="match status" value="2"/>
</dbReference>
<dbReference type="InterPro" id="IPR010982">
    <property type="entry name" value="Lambda_DNA-bd_dom_sf"/>
</dbReference>
<evidence type="ECO:0000313" key="5">
    <source>
        <dbReference type="EMBL" id="XBT95727.1"/>
    </source>
</evidence>
<name>A0AAU7RZW9_9HYPH</name>
<keyword evidence="5" id="KW-0614">Plasmid</keyword>
<proteinExistence type="predicted"/>
<dbReference type="GO" id="GO:0003700">
    <property type="term" value="F:DNA-binding transcription factor activity"/>
    <property type="evidence" value="ECO:0007669"/>
    <property type="project" value="TreeGrafter"/>
</dbReference>
<evidence type="ECO:0000256" key="3">
    <source>
        <dbReference type="ARBA" id="ARBA00023163"/>
    </source>
</evidence>
<dbReference type="SUPFAM" id="SSF47413">
    <property type="entry name" value="lambda repressor-like DNA-binding domains"/>
    <property type="match status" value="1"/>
</dbReference>
<dbReference type="AlphaFoldDB" id="A0AAU7RZW9"/>
<dbReference type="EMBL" id="CP157961">
    <property type="protein sequence ID" value="XBT95727.1"/>
    <property type="molecule type" value="Genomic_DNA"/>
</dbReference>
<protein>
    <submittedName>
        <fullName evidence="5">LacI family DNA-binding transcriptional regulator</fullName>
    </submittedName>
</protein>